<reference evidence="8" key="1">
    <citation type="submission" date="2021-09" db="EMBL/GenBank/DDBJ databases">
        <authorList>
            <consortium name="AG Swart"/>
            <person name="Singh M."/>
            <person name="Singh A."/>
            <person name="Seah K."/>
            <person name="Emmerich C."/>
        </authorList>
    </citation>
    <scope>NUCLEOTIDE SEQUENCE</scope>
    <source>
        <strain evidence="8">ATCC30299</strain>
    </source>
</reference>
<dbReference type="PROSITE" id="PS51293">
    <property type="entry name" value="SANT"/>
    <property type="match status" value="1"/>
</dbReference>
<dbReference type="PANTHER" id="PTHR12374">
    <property type="entry name" value="TRANSCRIPTIONAL ADAPTOR 2 ADA2 -RELATED"/>
    <property type="match status" value="1"/>
</dbReference>
<evidence type="ECO:0000256" key="3">
    <source>
        <dbReference type="ARBA" id="ARBA00022833"/>
    </source>
</evidence>
<evidence type="ECO:0008006" key="10">
    <source>
        <dbReference type="Google" id="ProtNLM"/>
    </source>
</evidence>
<evidence type="ECO:0000259" key="7">
    <source>
        <dbReference type="PROSITE" id="PS51293"/>
    </source>
</evidence>
<dbReference type="InterPro" id="IPR043145">
    <property type="entry name" value="Znf_ZZ_sf"/>
</dbReference>
<dbReference type="Proteomes" id="UP001162131">
    <property type="component" value="Unassembled WGS sequence"/>
</dbReference>
<feature type="domain" description="SANT" evidence="7">
    <location>
        <begin position="79"/>
        <end position="132"/>
    </location>
</feature>
<evidence type="ECO:0000256" key="4">
    <source>
        <dbReference type="PROSITE-ProRule" id="PRU00228"/>
    </source>
</evidence>
<sequence length="438" mass="51562">MDNSTFTYKSLLKKLKNQGGVSQLSCEFCFKDITNATYIKCAECPNILICVNCYIQGLEKGCHTRLHKFFIIDSLKFPLFNTSWSAKEENLLLESMLKYGYGNWGAISKALYTKKSSWECEKHYKQIYMKKSPAEMANIEIISYRDDRGYIVQTQSNALSRFKEIMRDPMPIPDRRNELEKPALSDFAGYIPFRRDFEVEWENDIELYLADLEFYDDDRYEETQIKLKQLEAYNKVLDEREERKKFVMERWPIEVKNERKFRNPVEKSIYQSMKPFARLLPPDKHIALCEGLTKEYILKLKLEELREARSLGIATEEDFKKFLNEKRNSSIKGKEYDVIFKEPFMHKMAQQERDQQIAGAEIAELNSTINPSTQLTSVEEEFCDKMGFTPDEYLGLKDKICEQIESKGFITEELLNGSRVETNKKKELFDFVVKLRTI</sequence>
<evidence type="ECO:0000256" key="1">
    <source>
        <dbReference type="ARBA" id="ARBA00022723"/>
    </source>
</evidence>
<dbReference type="GO" id="GO:0006338">
    <property type="term" value="P:chromatin remodeling"/>
    <property type="evidence" value="ECO:0007669"/>
    <property type="project" value="TreeGrafter"/>
</dbReference>
<dbReference type="GO" id="GO:0006357">
    <property type="term" value="P:regulation of transcription by RNA polymerase II"/>
    <property type="evidence" value="ECO:0007669"/>
    <property type="project" value="TreeGrafter"/>
</dbReference>
<dbReference type="EMBL" id="CAJZBQ010000020">
    <property type="protein sequence ID" value="CAG9318021.1"/>
    <property type="molecule type" value="Genomic_DNA"/>
</dbReference>
<dbReference type="PANTHER" id="PTHR12374:SF20">
    <property type="entry name" value="TRANSCRIPTIONAL ADAPTER 2-ALPHA"/>
    <property type="match status" value="1"/>
</dbReference>
<proteinExistence type="predicted"/>
<dbReference type="GO" id="GO:0003682">
    <property type="term" value="F:chromatin binding"/>
    <property type="evidence" value="ECO:0007669"/>
    <property type="project" value="TreeGrafter"/>
</dbReference>
<dbReference type="Pfam" id="PF22941">
    <property type="entry name" value="TADA2A-like_3rd"/>
    <property type="match status" value="1"/>
</dbReference>
<dbReference type="CDD" id="cd02335">
    <property type="entry name" value="ZZ_ADA2"/>
    <property type="match status" value="1"/>
</dbReference>
<dbReference type="CDD" id="cd00167">
    <property type="entry name" value="SANT"/>
    <property type="match status" value="1"/>
</dbReference>
<dbReference type="InterPro" id="IPR001005">
    <property type="entry name" value="SANT/Myb"/>
</dbReference>
<dbReference type="InterPro" id="IPR000433">
    <property type="entry name" value="Znf_ZZ"/>
</dbReference>
<keyword evidence="3" id="KW-0862">Zinc</keyword>
<dbReference type="Gene3D" id="1.10.10.60">
    <property type="entry name" value="Homeodomain-like"/>
    <property type="match status" value="1"/>
</dbReference>
<dbReference type="AlphaFoldDB" id="A0AAU9IR27"/>
<dbReference type="InterPro" id="IPR041983">
    <property type="entry name" value="ADA2-like_ZZ"/>
</dbReference>
<dbReference type="InterPro" id="IPR017884">
    <property type="entry name" value="SANT_dom"/>
</dbReference>
<protein>
    <recommendedName>
        <fullName evidence="10">Transcriptional adapter</fullName>
    </recommendedName>
</protein>
<dbReference type="Pfam" id="PF25299">
    <property type="entry name" value="ZZ_ADA2"/>
    <property type="match status" value="1"/>
</dbReference>
<feature type="domain" description="ZZ-type" evidence="6">
    <location>
        <begin position="21"/>
        <end position="77"/>
    </location>
</feature>
<gene>
    <name evidence="8" type="ORF">BSTOLATCC_MIC20505</name>
</gene>
<keyword evidence="9" id="KW-1185">Reference proteome</keyword>
<dbReference type="Pfam" id="PF13921">
    <property type="entry name" value="Myb_DNA-bind_6"/>
    <property type="match status" value="1"/>
</dbReference>
<evidence type="ECO:0000259" key="6">
    <source>
        <dbReference type="PROSITE" id="PS50135"/>
    </source>
</evidence>
<dbReference type="GO" id="GO:0008270">
    <property type="term" value="F:zinc ion binding"/>
    <property type="evidence" value="ECO:0007669"/>
    <property type="project" value="UniProtKB-KW"/>
</dbReference>
<dbReference type="Gene3D" id="3.30.60.90">
    <property type="match status" value="1"/>
</dbReference>
<dbReference type="SUPFAM" id="SSF57850">
    <property type="entry name" value="RING/U-box"/>
    <property type="match status" value="1"/>
</dbReference>
<dbReference type="PROSITE" id="PS50135">
    <property type="entry name" value="ZF_ZZ_2"/>
    <property type="match status" value="1"/>
</dbReference>
<feature type="domain" description="Myb-like" evidence="5">
    <location>
        <begin position="83"/>
        <end position="128"/>
    </location>
</feature>
<dbReference type="InterPro" id="IPR036388">
    <property type="entry name" value="WH-like_DNA-bd_sf"/>
</dbReference>
<dbReference type="SMART" id="SM00717">
    <property type="entry name" value="SANT"/>
    <property type="match status" value="1"/>
</dbReference>
<organism evidence="8 9">
    <name type="scientific">Blepharisma stoltei</name>
    <dbReference type="NCBI Taxonomy" id="1481888"/>
    <lineage>
        <taxon>Eukaryota</taxon>
        <taxon>Sar</taxon>
        <taxon>Alveolata</taxon>
        <taxon>Ciliophora</taxon>
        <taxon>Postciliodesmatophora</taxon>
        <taxon>Heterotrichea</taxon>
        <taxon>Heterotrichida</taxon>
        <taxon>Blepharismidae</taxon>
        <taxon>Blepharisma</taxon>
    </lineage>
</organism>
<evidence type="ECO:0000313" key="9">
    <source>
        <dbReference type="Proteomes" id="UP001162131"/>
    </source>
</evidence>
<dbReference type="PROSITE" id="PS50090">
    <property type="entry name" value="MYB_LIKE"/>
    <property type="match status" value="1"/>
</dbReference>
<evidence type="ECO:0000313" key="8">
    <source>
        <dbReference type="EMBL" id="CAG9318021.1"/>
    </source>
</evidence>
<dbReference type="GO" id="GO:0005634">
    <property type="term" value="C:nucleus"/>
    <property type="evidence" value="ECO:0007669"/>
    <property type="project" value="TreeGrafter"/>
</dbReference>
<evidence type="ECO:0000259" key="5">
    <source>
        <dbReference type="PROSITE" id="PS50090"/>
    </source>
</evidence>
<dbReference type="Gene3D" id="1.10.10.10">
    <property type="entry name" value="Winged helix-like DNA-binding domain superfamily/Winged helix DNA-binding domain"/>
    <property type="match status" value="1"/>
</dbReference>
<dbReference type="InterPro" id="IPR009057">
    <property type="entry name" value="Homeodomain-like_sf"/>
</dbReference>
<name>A0AAU9IR27_9CILI</name>
<keyword evidence="2 4" id="KW-0863">Zinc-finger</keyword>
<dbReference type="InterPro" id="IPR055141">
    <property type="entry name" value="TADA2A_B-like_dom"/>
</dbReference>
<keyword evidence="1" id="KW-0479">Metal-binding</keyword>
<evidence type="ECO:0000256" key="2">
    <source>
        <dbReference type="ARBA" id="ARBA00022771"/>
    </source>
</evidence>
<dbReference type="GO" id="GO:0003713">
    <property type="term" value="F:transcription coactivator activity"/>
    <property type="evidence" value="ECO:0007669"/>
    <property type="project" value="TreeGrafter"/>
</dbReference>
<accession>A0AAU9IR27</accession>
<dbReference type="SUPFAM" id="SSF46689">
    <property type="entry name" value="Homeodomain-like"/>
    <property type="match status" value="1"/>
</dbReference>
<comment type="caution">
    <text evidence="8">The sequence shown here is derived from an EMBL/GenBank/DDBJ whole genome shotgun (WGS) entry which is preliminary data.</text>
</comment>